<name>A0AAD5R415_PARTN</name>
<evidence type="ECO:0000313" key="2">
    <source>
        <dbReference type="Proteomes" id="UP001196413"/>
    </source>
</evidence>
<sequence>MRIRKDLLQFCFAFEQFCLPELTPAQLEKKPQSSIRRCEDVLPEARQACNPFPSPSDTFNVLRCSNFLINCKKYVDWA</sequence>
<reference evidence="1" key="1">
    <citation type="submission" date="2021-06" db="EMBL/GenBank/DDBJ databases">
        <title>Parelaphostrongylus tenuis whole genome reference sequence.</title>
        <authorList>
            <person name="Garwood T.J."/>
            <person name="Larsen P.A."/>
            <person name="Fountain-Jones N.M."/>
            <person name="Garbe J.R."/>
            <person name="Macchietto M.G."/>
            <person name="Kania S.A."/>
            <person name="Gerhold R.W."/>
            <person name="Richards J.E."/>
            <person name="Wolf T.M."/>
        </authorList>
    </citation>
    <scope>NUCLEOTIDE SEQUENCE</scope>
    <source>
        <strain evidence="1">MNPRO001-30</strain>
        <tissue evidence="1">Meninges</tissue>
    </source>
</reference>
<keyword evidence="2" id="KW-1185">Reference proteome</keyword>
<dbReference type="EMBL" id="JAHQIW010006470">
    <property type="protein sequence ID" value="KAJ1369252.1"/>
    <property type="molecule type" value="Genomic_DNA"/>
</dbReference>
<dbReference type="AlphaFoldDB" id="A0AAD5R415"/>
<organism evidence="1 2">
    <name type="scientific">Parelaphostrongylus tenuis</name>
    <name type="common">Meningeal worm</name>
    <dbReference type="NCBI Taxonomy" id="148309"/>
    <lineage>
        <taxon>Eukaryota</taxon>
        <taxon>Metazoa</taxon>
        <taxon>Ecdysozoa</taxon>
        <taxon>Nematoda</taxon>
        <taxon>Chromadorea</taxon>
        <taxon>Rhabditida</taxon>
        <taxon>Rhabditina</taxon>
        <taxon>Rhabditomorpha</taxon>
        <taxon>Strongyloidea</taxon>
        <taxon>Metastrongylidae</taxon>
        <taxon>Parelaphostrongylus</taxon>
    </lineage>
</organism>
<dbReference type="Proteomes" id="UP001196413">
    <property type="component" value="Unassembled WGS sequence"/>
</dbReference>
<proteinExistence type="predicted"/>
<comment type="caution">
    <text evidence="1">The sequence shown here is derived from an EMBL/GenBank/DDBJ whole genome shotgun (WGS) entry which is preliminary data.</text>
</comment>
<evidence type="ECO:0000313" key="1">
    <source>
        <dbReference type="EMBL" id="KAJ1369252.1"/>
    </source>
</evidence>
<gene>
    <name evidence="1" type="ORF">KIN20_030666</name>
</gene>
<protein>
    <submittedName>
        <fullName evidence="1">Uncharacterized protein</fullName>
    </submittedName>
</protein>
<accession>A0AAD5R415</accession>